<dbReference type="EC" id="7.1.1.8" evidence="2"/>
<dbReference type="SUPFAM" id="SSF81342">
    <property type="entry name" value="Transmembrane di-heme cytochromes"/>
    <property type="match status" value="1"/>
</dbReference>
<name>A0ABV5JTG3_9ACTN</name>
<dbReference type="Proteomes" id="UP001589700">
    <property type="component" value="Unassembled WGS sequence"/>
</dbReference>
<accession>A0ABV5JTG3</accession>
<gene>
    <name evidence="8" type="ORF">ACFFVD_14375</name>
</gene>
<sequence>MGNPTLSRFFTLHFILPFIITALTTVHLLFLHETGSNNPCGISSDSDKITFHPYYT</sequence>
<evidence type="ECO:0000256" key="1">
    <source>
        <dbReference type="ARBA" id="ARBA00001971"/>
    </source>
</evidence>
<keyword evidence="9" id="KW-1185">Reference proteome</keyword>
<feature type="domain" description="Cytochrome b/b6 N-terminal region profile" evidence="7">
    <location>
        <begin position="1"/>
        <end position="40"/>
    </location>
</feature>
<dbReference type="RefSeq" id="WP_380024103.1">
    <property type="nucleotide sequence ID" value="NZ_JBHMDY010000009.1"/>
</dbReference>
<dbReference type="PROSITE" id="PS51002">
    <property type="entry name" value="CYTB_NTER"/>
    <property type="match status" value="1"/>
</dbReference>
<evidence type="ECO:0000256" key="6">
    <source>
        <dbReference type="SAM" id="Phobius"/>
    </source>
</evidence>
<evidence type="ECO:0000259" key="7">
    <source>
        <dbReference type="PROSITE" id="PS51002"/>
    </source>
</evidence>
<evidence type="ECO:0000256" key="2">
    <source>
        <dbReference type="ARBA" id="ARBA00012951"/>
    </source>
</evidence>
<evidence type="ECO:0000256" key="5">
    <source>
        <dbReference type="ARBA" id="ARBA00029568"/>
    </source>
</evidence>
<keyword evidence="6" id="KW-1133">Transmembrane helix</keyword>
<feature type="transmembrane region" description="Helical" evidence="6">
    <location>
        <begin position="12"/>
        <end position="31"/>
    </location>
</feature>
<keyword evidence="6" id="KW-0812">Transmembrane</keyword>
<dbReference type="InterPro" id="IPR005797">
    <property type="entry name" value="Cyt_b/b6_N"/>
</dbReference>
<comment type="cofactor">
    <cofactor evidence="1">
        <name>heme</name>
        <dbReference type="ChEBI" id="CHEBI:30413"/>
    </cofactor>
</comment>
<keyword evidence="6" id="KW-0472">Membrane</keyword>
<evidence type="ECO:0000313" key="8">
    <source>
        <dbReference type="EMBL" id="MFB9260985.1"/>
    </source>
</evidence>
<dbReference type="EMBL" id="JBHMDY010000009">
    <property type="protein sequence ID" value="MFB9260985.1"/>
    <property type="molecule type" value="Genomic_DNA"/>
</dbReference>
<dbReference type="InterPro" id="IPR027387">
    <property type="entry name" value="Cytb/b6-like_sf"/>
</dbReference>
<comment type="caution">
    <text evidence="8">The sequence shown here is derived from an EMBL/GenBank/DDBJ whole genome shotgun (WGS) entry which is preliminary data.</text>
</comment>
<feature type="non-terminal residue" evidence="8">
    <location>
        <position position="56"/>
    </location>
</feature>
<evidence type="ECO:0000313" key="9">
    <source>
        <dbReference type="Proteomes" id="UP001589700"/>
    </source>
</evidence>
<reference evidence="8 9" key="1">
    <citation type="submission" date="2024-09" db="EMBL/GenBank/DDBJ databases">
        <authorList>
            <person name="Sun Q."/>
            <person name="Mori K."/>
        </authorList>
    </citation>
    <scope>NUCLEOTIDE SEQUENCE [LARGE SCALE GENOMIC DNA]</scope>
    <source>
        <strain evidence="8 9">CCM 7659</strain>
    </source>
</reference>
<proteinExistence type="predicted"/>
<dbReference type="Pfam" id="PF13631">
    <property type="entry name" value="Cytochrom_B_N_2"/>
    <property type="match status" value="1"/>
</dbReference>
<dbReference type="InterPro" id="IPR016174">
    <property type="entry name" value="Di-haem_cyt_TM"/>
</dbReference>
<comment type="catalytic activity">
    <reaction evidence="4">
        <text>a quinol + 2 Fe(III)-[cytochrome c](out) = a quinone + 2 Fe(II)-[cytochrome c](out) + 2 H(+)(out)</text>
        <dbReference type="Rhea" id="RHEA:11484"/>
        <dbReference type="Rhea" id="RHEA-COMP:10350"/>
        <dbReference type="Rhea" id="RHEA-COMP:14399"/>
        <dbReference type="ChEBI" id="CHEBI:15378"/>
        <dbReference type="ChEBI" id="CHEBI:24646"/>
        <dbReference type="ChEBI" id="CHEBI:29033"/>
        <dbReference type="ChEBI" id="CHEBI:29034"/>
        <dbReference type="ChEBI" id="CHEBI:132124"/>
        <dbReference type="EC" id="7.1.1.8"/>
    </reaction>
</comment>
<protein>
    <recommendedName>
        <fullName evidence="3">Cytochrome bc1 complex cytochrome b subunit</fullName>
        <ecNumber evidence="2">7.1.1.8</ecNumber>
    </recommendedName>
    <alternativeName>
        <fullName evidence="5">Cytochrome bc1 reductase complex subunit QcrB</fullName>
    </alternativeName>
</protein>
<evidence type="ECO:0000256" key="3">
    <source>
        <dbReference type="ARBA" id="ARBA00016116"/>
    </source>
</evidence>
<dbReference type="Gene3D" id="1.20.810.10">
    <property type="entry name" value="Cytochrome Bc1 Complex, Chain C"/>
    <property type="match status" value="1"/>
</dbReference>
<organism evidence="8 9">
    <name type="scientific">Dietzia aerolata</name>
    <dbReference type="NCBI Taxonomy" id="595984"/>
    <lineage>
        <taxon>Bacteria</taxon>
        <taxon>Bacillati</taxon>
        <taxon>Actinomycetota</taxon>
        <taxon>Actinomycetes</taxon>
        <taxon>Mycobacteriales</taxon>
        <taxon>Dietziaceae</taxon>
        <taxon>Dietzia</taxon>
    </lineage>
</organism>
<evidence type="ECO:0000256" key="4">
    <source>
        <dbReference type="ARBA" id="ARBA00029351"/>
    </source>
</evidence>